<dbReference type="PANTHER" id="PTHR12225:SF0">
    <property type="entry name" value="PROTEASOMAL UBIQUITIN RECEPTOR ADRM1"/>
    <property type="match status" value="1"/>
</dbReference>
<keyword evidence="8" id="KW-1185">Reference proteome</keyword>
<evidence type="ECO:0000313" key="8">
    <source>
        <dbReference type="Proteomes" id="UP000031737"/>
    </source>
</evidence>
<dbReference type="GO" id="GO:0005737">
    <property type="term" value="C:cytoplasm"/>
    <property type="evidence" value="ECO:0007669"/>
    <property type="project" value="UniProtKB-SubCell"/>
</dbReference>
<dbReference type="InterPro" id="IPR038633">
    <property type="entry name" value="Rpn13/ADRM1_Pru_sf"/>
</dbReference>
<keyword evidence="4" id="KW-0647">Proteasome</keyword>
<feature type="domain" description="Pru" evidence="6">
    <location>
        <begin position="12"/>
        <end position="122"/>
    </location>
</feature>
<reference evidence="7 8" key="1">
    <citation type="submission" date="2013-07" db="EMBL/GenBank/DDBJ databases">
        <authorList>
            <person name="Stoco P.H."/>
            <person name="Wagner G."/>
            <person name="Gerber A."/>
            <person name="Zaha A."/>
            <person name="Thompson C."/>
            <person name="Bartholomeu D.C."/>
            <person name="Luckemeyer D.D."/>
            <person name="Bahia D."/>
            <person name="Loreto E."/>
            <person name="Prestes E.B."/>
            <person name="Lima F.M."/>
            <person name="Rodrigues-Luiz G."/>
            <person name="Vallejo G.A."/>
            <person name="Filho J.F."/>
            <person name="Monteiro K.M."/>
            <person name="Tyler K.M."/>
            <person name="de Almeida L.G."/>
            <person name="Ortiz M.F."/>
            <person name="Siervo M.A."/>
            <person name="de Moraes M.H."/>
            <person name="Cunha O.L."/>
            <person name="Mendonca-Neto R."/>
            <person name="Silva R."/>
            <person name="Teixeira S.M."/>
            <person name="Murta S.M."/>
            <person name="Sincero T.C."/>
            <person name="Mendes T.A."/>
            <person name="Urmenyi T.P."/>
            <person name="Silva V.G."/>
            <person name="da Rocha W.D."/>
            <person name="Andersson B."/>
            <person name="Romanha A.J."/>
            <person name="Steindel M."/>
            <person name="de Vasconcelos A.T."/>
            <person name="Grisard E.C."/>
        </authorList>
    </citation>
    <scope>NUCLEOTIDE SEQUENCE [LARGE SCALE GENOMIC DNA]</scope>
    <source>
        <strain evidence="7 8">SC58</strain>
    </source>
</reference>
<dbReference type="Gene3D" id="2.30.29.70">
    <property type="entry name" value="Proteasomal ubiquitin receptor Rpn13/ADRM1"/>
    <property type="match status" value="1"/>
</dbReference>
<comment type="caution">
    <text evidence="7">The sequence shown here is derived from an EMBL/GenBank/DDBJ whole genome shotgun (WGS) entry which is preliminary data.</text>
</comment>
<dbReference type="InterPro" id="IPR044868">
    <property type="entry name" value="Rpn13/ADRM1_Pru"/>
</dbReference>
<protein>
    <recommendedName>
        <fullName evidence="6">Pru domain-containing protein</fullName>
    </recommendedName>
</protein>
<dbReference type="VEuPathDB" id="TriTrypDB:TRSC58_03166"/>
<dbReference type="GO" id="GO:0061133">
    <property type="term" value="F:endopeptidase activator activity"/>
    <property type="evidence" value="ECO:0007669"/>
    <property type="project" value="TreeGrafter"/>
</dbReference>
<dbReference type="Pfam" id="PF04683">
    <property type="entry name" value="Rpn13_ADRM1_Pru"/>
    <property type="match status" value="1"/>
</dbReference>
<dbReference type="Proteomes" id="UP000031737">
    <property type="component" value="Unassembled WGS sequence"/>
</dbReference>
<gene>
    <name evidence="7" type="ORF">TRSC58_03166</name>
</gene>
<evidence type="ECO:0000256" key="5">
    <source>
        <dbReference type="ARBA" id="ARBA00023242"/>
    </source>
</evidence>
<organism evidence="7 8">
    <name type="scientific">Trypanosoma rangeli SC58</name>
    <dbReference type="NCBI Taxonomy" id="429131"/>
    <lineage>
        <taxon>Eukaryota</taxon>
        <taxon>Discoba</taxon>
        <taxon>Euglenozoa</taxon>
        <taxon>Kinetoplastea</taxon>
        <taxon>Metakinetoplastina</taxon>
        <taxon>Trypanosomatida</taxon>
        <taxon>Trypanosomatidae</taxon>
        <taxon>Trypanosoma</taxon>
        <taxon>Herpetosoma</taxon>
    </lineage>
</organism>
<sequence length="247" mass="27971">MEVRVKVQRKGRGGECVIQFRAGKMIFKDGKVEPDRRRGTLSFFKMPNNDVKMTWISGSEEEQHILPRGEVKFSQVEKCTTGRVFLFDFGTKRPPIFFWLQEKSTENDFVYLSTIHELIGEENRPNARTRAELDVVLQDILRSMRNGREQDVDLVDIIGSKKLLDALHEDPAFFMFKLHQFLPEGTDPTVDVVEQVRNPQVSAAAASLGSVLRNPLGFREICTAFGVSGSSPSVFGFLSGVIKLFKK</sequence>
<dbReference type="InterPro" id="IPR006773">
    <property type="entry name" value="Rpn13/ADRM1"/>
</dbReference>
<dbReference type="GO" id="GO:0070628">
    <property type="term" value="F:proteasome binding"/>
    <property type="evidence" value="ECO:0007669"/>
    <property type="project" value="TreeGrafter"/>
</dbReference>
<keyword evidence="5" id="KW-0539">Nucleus</keyword>
<proteinExistence type="predicted"/>
<dbReference type="PANTHER" id="PTHR12225">
    <property type="entry name" value="ADHESION REGULATING MOLECULE 1 110 KDA CELL MEMBRANE GLYCOPROTEIN"/>
    <property type="match status" value="1"/>
</dbReference>
<evidence type="ECO:0000256" key="4">
    <source>
        <dbReference type="ARBA" id="ARBA00022942"/>
    </source>
</evidence>
<evidence type="ECO:0000313" key="7">
    <source>
        <dbReference type="EMBL" id="ESL09121.1"/>
    </source>
</evidence>
<dbReference type="EMBL" id="AUPL01003166">
    <property type="protein sequence ID" value="ESL09121.1"/>
    <property type="molecule type" value="Genomic_DNA"/>
</dbReference>
<dbReference type="InterPro" id="IPR038108">
    <property type="entry name" value="RPN13_DEUBAD_sf"/>
</dbReference>
<dbReference type="OrthoDB" id="340431at2759"/>
<evidence type="ECO:0000259" key="6">
    <source>
        <dbReference type="PROSITE" id="PS51917"/>
    </source>
</evidence>
<dbReference type="GO" id="GO:0008541">
    <property type="term" value="C:proteasome regulatory particle, lid subcomplex"/>
    <property type="evidence" value="ECO:0007669"/>
    <property type="project" value="TreeGrafter"/>
</dbReference>
<comment type="subcellular location">
    <subcellularLocation>
        <location evidence="2">Cytoplasm</location>
    </subcellularLocation>
    <subcellularLocation>
        <location evidence="1">Nucleus</location>
    </subcellularLocation>
</comment>
<evidence type="ECO:0000256" key="2">
    <source>
        <dbReference type="ARBA" id="ARBA00004496"/>
    </source>
</evidence>
<evidence type="ECO:0000256" key="1">
    <source>
        <dbReference type="ARBA" id="ARBA00004123"/>
    </source>
</evidence>
<evidence type="ECO:0000256" key="3">
    <source>
        <dbReference type="ARBA" id="ARBA00022490"/>
    </source>
</evidence>
<keyword evidence="3" id="KW-0963">Cytoplasm</keyword>
<accession>A0A061J4V0</accession>
<dbReference type="PROSITE" id="PS51917">
    <property type="entry name" value="PRU"/>
    <property type="match status" value="1"/>
</dbReference>
<name>A0A061J4V0_TRYRA</name>
<dbReference type="AlphaFoldDB" id="A0A061J4V0"/>
<dbReference type="GO" id="GO:0005634">
    <property type="term" value="C:nucleus"/>
    <property type="evidence" value="ECO:0007669"/>
    <property type="project" value="UniProtKB-SubCell"/>
</dbReference>
<dbReference type="Gene3D" id="1.10.2020.20">
    <property type="match status" value="1"/>
</dbReference>